<dbReference type="GO" id="GO:0030091">
    <property type="term" value="P:protein repair"/>
    <property type="evidence" value="ECO:0007669"/>
    <property type="project" value="InterPro"/>
</dbReference>
<dbReference type="Proteomes" id="UP000199455">
    <property type="component" value="Unassembled WGS sequence"/>
</dbReference>
<proteinExistence type="predicted"/>
<dbReference type="EMBL" id="FMZH01000011">
    <property type="protein sequence ID" value="SDE05124.1"/>
    <property type="molecule type" value="Genomic_DNA"/>
</dbReference>
<dbReference type="PANTHER" id="PTHR46081">
    <property type="entry name" value="PEPTIDE METHIONINE SULFOXIDE REDUCTASE 2"/>
    <property type="match status" value="1"/>
</dbReference>
<dbReference type="GO" id="GO:0046872">
    <property type="term" value="F:metal ion binding"/>
    <property type="evidence" value="ECO:0007669"/>
    <property type="project" value="UniProtKB-KW"/>
</dbReference>
<sequence>MSLHTLSVGGKHYYKPLKQQTKTYSFNVYCNMRTMLNKLFLVSAVVLTTGLSACAQKQDKKEEKPAKETTQIIPKKKMNWNPLTPEEERVIVNKGTEYPGTGKYEHTTDKGTYTCKRCNAALYRSESKFDAHCGWPAFDDEIKGAVKRIPDADGSRTEIVCANCGAHLGHVFLGEGFTNKDTRHCVNSISMNFVPDQK</sequence>
<dbReference type="PROSITE" id="PS51790">
    <property type="entry name" value="MSRB"/>
    <property type="match status" value="1"/>
</dbReference>
<dbReference type="InterPro" id="IPR002579">
    <property type="entry name" value="Met_Sox_Rdtase_MsrB_dom"/>
</dbReference>
<dbReference type="EC" id="1.8.4.12" evidence="2"/>
<evidence type="ECO:0000256" key="1">
    <source>
        <dbReference type="ARBA" id="ARBA00001947"/>
    </source>
</evidence>
<reference evidence="9" key="1">
    <citation type="submission" date="2016-10" db="EMBL/GenBank/DDBJ databases">
        <authorList>
            <person name="Varghese N."/>
            <person name="Submissions S."/>
        </authorList>
    </citation>
    <scope>NUCLEOTIDE SEQUENCE [LARGE SCALE GENOMIC DNA]</scope>
    <source>
        <strain evidence="9">DSM 18609</strain>
    </source>
</reference>
<comment type="cofactor">
    <cofactor evidence="1">
        <name>Zn(2+)</name>
        <dbReference type="ChEBI" id="CHEBI:29105"/>
    </cofactor>
</comment>
<dbReference type="Pfam" id="PF01641">
    <property type="entry name" value="SelR"/>
    <property type="match status" value="1"/>
</dbReference>
<evidence type="ECO:0000256" key="4">
    <source>
        <dbReference type="ARBA" id="ARBA00022833"/>
    </source>
</evidence>
<evidence type="ECO:0000256" key="5">
    <source>
        <dbReference type="ARBA" id="ARBA00023002"/>
    </source>
</evidence>
<organism evidence="8 9">
    <name type="scientific">Pedobacter soli</name>
    <dbReference type="NCBI Taxonomy" id="390242"/>
    <lineage>
        <taxon>Bacteria</taxon>
        <taxon>Pseudomonadati</taxon>
        <taxon>Bacteroidota</taxon>
        <taxon>Sphingobacteriia</taxon>
        <taxon>Sphingobacteriales</taxon>
        <taxon>Sphingobacteriaceae</taxon>
        <taxon>Pedobacter</taxon>
    </lineage>
</organism>
<evidence type="ECO:0000256" key="2">
    <source>
        <dbReference type="ARBA" id="ARBA00012499"/>
    </source>
</evidence>
<evidence type="ECO:0000313" key="8">
    <source>
        <dbReference type="EMBL" id="SDE05124.1"/>
    </source>
</evidence>
<protein>
    <recommendedName>
        <fullName evidence="2">peptide-methionine (R)-S-oxide reductase</fullName>
        <ecNumber evidence="2">1.8.4.12</ecNumber>
    </recommendedName>
</protein>
<name>A0A1G6ZQQ9_9SPHI</name>
<gene>
    <name evidence="8" type="ORF">SAMN04488024_1112</name>
</gene>
<feature type="domain" description="MsrB" evidence="7">
    <location>
        <begin position="76"/>
        <end position="196"/>
    </location>
</feature>
<evidence type="ECO:0000256" key="6">
    <source>
        <dbReference type="ARBA" id="ARBA00048488"/>
    </source>
</evidence>
<dbReference type="STRING" id="390242.SAMN04488024_1112"/>
<dbReference type="InterPro" id="IPR011057">
    <property type="entry name" value="Mss4-like_sf"/>
</dbReference>
<evidence type="ECO:0000259" key="7">
    <source>
        <dbReference type="PROSITE" id="PS51790"/>
    </source>
</evidence>
<keyword evidence="4" id="KW-0862">Zinc</keyword>
<comment type="catalytic activity">
    <reaction evidence="6">
        <text>L-methionyl-[protein] + [thioredoxin]-disulfide + H2O = L-methionyl-(R)-S-oxide-[protein] + [thioredoxin]-dithiol</text>
        <dbReference type="Rhea" id="RHEA:24164"/>
        <dbReference type="Rhea" id="RHEA-COMP:10698"/>
        <dbReference type="Rhea" id="RHEA-COMP:10700"/>
        <dbReference type="Rhea" id="RHEA-COMP:12313"/>
        <dbReference type="Rhea" id="RHEA-COMP:12314"/>
        <dbReference type="ChEBI" id="CHEBI:15377"/>
        <dbReference type="ChEBI" id="CHEBI:16044"/>
        <dbReference type="ChEBI" id="CHEBI:29950"/>
        <dbReference type="ChEBI" id="CHEBI:45764"/>
        <dbReference type="ChEBI" id="CHEBI:50058"/>
        <dbReference type="EC" id="1.8.4.12"/>
    </reaction>
</comment>
<dbReference type="NCBIfam" id="NF004036">
    <property type="entry name" value="PRK05508.1"/>
    <property type="match status" value="1"/>
</dbReference>
<dbReference type="SUPFAM" id="SSF51316">
    <property type="entry name" value="Mss4-like"/>
    <property type="match status" value="1"/>
</dbReference>
<dbReference type="AlphaFoldDB" id="A0A1G6ZQQ9"/>
<keyword evidence="3" id="KW-0479">Metal-binding</keyword>
<dbReference type="GO" id="GO:0006979">
    <property type="term" value="P:response to oxidative stress"/>
    <property type="evidence" value="ECO:0007669"/>
    <property type="project" value="InterPro"/>
</dbReference>
<keyword evidence="5" id="KW-0560">Oxidoreductase</keyword>
<dbReference type="Gene3D" id="2.170.150.20">
    <property type="entry name" value="Peptide methionine sulfoxide reductase"/>
    <property type="match status" value="1"/>
</dbReference>
<evidence type="ECO:0000313" key="9">
    <source>
        <dbReference type="Proteomes" id="UP000199455"/>
    </source>
</evidence>
<evidence type="ECO:0000256" key="3">
    <source>
        <dbReference type="ARBA" id="ARBA00022723"/>
    </source>
</evidence>
<dbReference type="InterPro" id="IPR028427">
    <property type="entry name" value="Met_Sox_Rdtase_MsrB"/>
</dbReference>
<dbReference type="GO" id="GO:0033743">
    <property type="term" value="F:peptide-methionine (R)-S-oxide reductase activity"/>
    <property type="evidence" value="ECO:0007669"/>
    <property type="project" value="UniProtKB-EC"/>
</dbReference>
<dbReference type="PANTHER" id="PTHR46081:SF8">
    <property type="entry name" value="PEPTIDE METHIONINE SULFOXIDE REDUCTASE 2"/>
    <property type="match status" value="1"/>
</dbReference>
<keyword evidence="9" id="KW-1185">Reference proteome</keyword>
<accession>A0A1G6ZQQ9</accession>